<geneLocation type="plasmid" evidence="9">
    <name>pA1137</name>
</geneLocation>
<evidence type="ECO:0000256" key="5">
    <source>
        <dbReference type="ARBA" id="ARBA00022971"/>
    </source>
</evidence>
<accession>A0A286NCK2</accession>
<dbReference type="InterPro" id="IPR010992">
    <property type="entry name" value="IHF-like_DNA-bd_dom_sf"/>
</dbReference>
<dbReference type="GO" id="GO:0003677">
    <property type="term" value="F:DNA binding"/>
    <property type="evidence" value="ECO:0007669"/>
    <property type="project" value="UniProtKB-KW"/>
</dbReference>
<dbReference type="InterPro" id="IPR007925">
    <property type="entry name" value="TRelaxosome_TraM"/>
</dbReference>
<dbReference type="NCBIfam" id="NF010267">
    <property type="entry name" value="PRK13713.1"/>
    <property type="match status" value="1"/>
</dbReference>
<dbReference type="InterPro" id="IPR042073">
    <property type="entry name" value="TraM_DNA-bd"/>
</dbReference>
<keyword evidence="6" id="KW-0805">Transcription regulation</keyword>
<evidence type="ECO:0000256" key="4">
    <source>
        <dbReference type="ARBA" id="ARBA00022490"/>
    </source>
</evidence>
<proteinExistence type="inferred from homology"/>
<keyword evidence="4" id="KW-0963">Cytoplasm</keyword>
<evidence type="ECO:0000256" key="1">
    <source>
        <dbReference type="ARBA" id="ARBA00004496"/>
    </source>
</evidence>
<dbReference type="Pfam" id="PF05261">
    <property type="entry name" value="Tra_M"/>
    <property type="match status" value="1"/>
</dbReference>
<protein>
    <recommendedName>
        <fullName evidence="3">Relaxosome protein TraM</fullName>
    </recommendedName>
</protein>
<evidence type="ECO:0000256" key="3">
    <source>
        <dbReference type="ARBA" id="ARBA00020534"/>
    </source>
</evidence>
<dbReference type="EMBL" id="MF190369">
    <property type="protein sequence ID" value="ASY91335.1"/>
    <property type="molecule type" value="Genomic_DNA"/>
</dbReference>
<evidence type="ECO:0000256" key="2">
    <source>
        <dbReference type="ARBA" id="ARBA00008859"/>
    </source>
</evidence>
<sequence>MRVVNFYSVCRHASRLFPGRESVPSRAFLAFQNILLYRSFGNINEEKIMARVQVYVSDEVSEKIRVIAEKRRAEGARDKDVSFSSIASMLVELGLRVYEAQMERKESSFNQALYNKTILENVMKTQFIVSKLLAMESLSPHLAGNEKFDFRDMVTCIREDVQQIVEKFFPQEEESQDN</sequence>
<evidence type="ECO:0000256" key="7">
    <source>
        <dbReference type="ARBA" id="ARBA00023125"/>
    </source>
</evidence>
<dbReference type="Gene3D" id="1.10.287.2320">
    <property type="match status" value="1"/>
</dbReference>
<keyword evidence="8" id="KW-0804">Transcription</keyword>
<evidence type="ECO:0000256" key="8">
    <source>
        <dbReference type="ARBA" id="ARBA00023163"/>
    </source>
</evidence>
<dbReference type="AlphaFoldDB" id="A0A286NCK2"/>
<evidence type="ECO:0000256" key="6">
    <source>
        <dbReference type="ARBA" id="ARBA00023015"/>
    </source>
</evidence>
<organism evidence="9">
    <name type="scientific">Enterobacter cloacae</name>
    <dbReference type="NCBI Taxonomy" id="550"/>
    <lineage>
        <taxon>Bacteria</taxon>
        <taxon>Pseudomonadati</taxon>
        <taxon>Pseudomonadota</taxon>
        <taxon>Gammaproteobacteria</taxon>
        <taxon>Enterobacterales</taxon>
        <taxon>Enterobacteriaceae</taxon>
        <taxon>Enterobacter</taxon>
        <taxon>Enterobacter cloacae complex</taxon>
    </lineage>
</organism>
<evidence type="ECO:0000313" key="9">
    <source>
        <dbReference type="EMBL" id="ASY91335.1"/>
    </source>
</evidence>
<dbReference type="GO" id="GO:0005737">
    <property type="term" value="C:cytoplasm"/>
    <property type="evidence" value="ECO:0007669"/>
    <property type="project" value="UniProtKB-SubCell"/>
</dbReference>
<reference evidence="9" key="1">
    <citation type="submission" date="2017-06" db="EMBL/GenBank/DDBJ databases">
        <title>Complete sequence of Enterobacter cloacae A1137.</title>
        <authorList>
            <person name="Zhan Z."/>
            <person name="Feng J."/>
            <person name="Jiang X."/>
            <person name="Liang Q."/>
            <person name="Liang L."/>
            <person name="Yuan M."/>
            <person name="Fang H."/>
            <person name="Li P."/>
            <person name="Zhou D."/>
        </authorList>
    </citation>
    <scope>NUCLEOTIDE SEQUENCE</scope>
    <source>
        <strain evidence="9">A1137</strain>
        <plasmid evidence="9">pA1137</plasmid>
    </source>
</reference>
<dbReference type="CDD" id="cd14804">
    <property type="entry name" value="Tra_M"/>
    <property type="match status" value="1"/>
</dbReference>
<comment type="subcellular location">
    <subcellularLocation>
        <location evidence="1">Cytoplasm</location>
    </subcellularLocation>
</comment>
<dbReference type="SUPFAM" id="SSF140581">
    <property type="entry name" value="TraM-like"/>
    <property type="match status" value="1"/>
</dbReference>
<keyword evidence="9" id="KW-0614">Plasmid</keyword>
<gene>
    <name evidence="9" type="primary">traM</name>
</gene>
<keyword evidence="7" id="KW-0238">DNA-binding</keyword>
<dbReference type="Gene3D" id="1.10.10.450">
    <property type="entry name" value="TraM protein, DNA-binding"/>
    <property type="match status" value="1"/>
</dbReference>
<dbReference type="SUPFAM" id="SSF47729">
    <property type="entry name" value="IHF-like DNA-binding proteins"/>
    <property type="match status" value="1"/>
</dbReference>
<keyword evidence="5" id="KW-0184">Conjugation</keyword>
<name>A0A286NCK2_ENTCL</name>
<comment type="similarity">
    <text evidence="2">Belongs to the relaxosome TraM family.</text>
</comment>